<comment type="caution">
    <text evidence="2">The sequence shown here is derived from an EMBL/GenBank/DDBJ whole genome shotgun (WGS) entry which is preliminary data.</text>
</comment>
<sequence>MIDNLEVITPSAEHSKELCDLLIESITVNCTADYNNDPQIMKEWLDNKTPINVAQWINSPNNISLAALDTFEGKFAGFVLMKKDGEILLNYVLPSHIYKGVGKVLLKGVEHIAKSSGIKTLSVISTITAKNFYERNGFVASGEPEYVGAILGDFPLIKHLNTV</sequence>
<dbReference type="CDD" id="cd04301">
    <property type="entry name" value="NAT_SF"/>
    <property type="match status" value="1"/>
</dbReference>
<dbReference type="SUPFAM" id="SSF55729">
    <property type="entry name" value="Acyl-CoA N-acyltransferases (Nat)"/>
    <property type="match status" value="1"/>
</dbReference>
<dbReference type="PATRIC" id="fig|1122169.6.peg.2640"/>
<dbReference type="Gene3D" id="3.40.630.30">
    <property type="match status" value="1"/>
</dbReference>
<dbReference type="STRING" id="1122169.Lsha_2293"/>
<dbReference type="PROSITE" id="PS51186">
    <property type="entry name" value="GNAT"/>
    <property type="match status" value="1"/>
</dbReference>
<evidence type="ECO:0000313" key="2">
    <source>
        <dbReference type="EMBL" id="KTD57740.1"/>
    </source>
</evidence>
<keyword evidence="2" id="KW-0808">Transferase</keyword>
<evidence type="ECO:0000313" key="3">
    <source>
        <dbReference type="Proteomes" id="UP000054600"/>
    </source>
</evidence>
<evidence type="ECO:0000259" key="1">
    <source>
        <dbReference type="PROSITE" id="PS51186"/>
    </source>
</evidence>
<dbReference type="eggNOG" id="COG0456">
    <property type="taxonomic scope" value="Bacteria"/>
</dbReference>
<dbReference type="RefSeq" id="WP_051078216.1">
    <property type="nucleotide sequence ID" value="NZ_KB892415.1"/>
</dbReference>
<keyword evidence="3" id="KW-1185">Reference proteome</keyword>
<gene>
    <name evidence="2" type="ORF">Lsha_2293</name>
</gene>
<organism evidence="2 3">
    <name type="scientific">Legionella shakespearei DSM 23087</name>
    <dbReference type="NCBI Taxonomy" id="1122169"/>
    <lineage>
        <taxon>Bacteria</taxon>
        <taxon>Pseudomonadati</taxon>
        <taxon>Pseudomonadota</taxon>
        <taxon>Gammaproteobacteria</taxon>
        <taxon>Legionellales</taxon>
        <taxon>Legionellaceae</taxon>
        <taxon>Legionella</taxon>
    </lineage>
</organism>
<reference evidence="2 3" key="1">
    <citation type="submission" date="2015-11" db="EMBL/GenBank/DDBJ databases">
        <title>Genomic analysis of 38 Legionella species identifies large and diverse effector repertoires.</title>
        <authorList>
            <person name="Burstein D."/>
            <person name="Amaro F."/>
            <person name="Zusman T."/>
            <person name="Lifshitz Z."/>
            <person name="Cohen O."/>
            <person name="Gilbert J.A."/>
            <person name="Pupko T."/>
            <person name="Shuman H.A."/>
            <person name="Segal G."/>
        </authorList>
    </citation>
    <scope>NUCLEOTIDE SEQUENCE [LARGE SCALE GENOMIC DNA]</scope>
    <source>
        <strain evidence="2 3">ATCC 49655</strain>
    </source>
</reference>
<protein>
    <submittedName>
        <fullName evidence="2">Putative acyltransferase</fullName>
    </submittedName>
</protein>
<proteinExistence type="predicted"/>
<dbReference type="Proteomes" id="UP000054600">
    <property type="component" value="Unassembled WGS sequence"/>
</dbReference>
<dbReference type="Pfam" id="PF13673">
    <property type="entry name" value="Acetyltransf_10"/>
    <property type="match status" value="1"/>
</dbReference>
<dbReference type="InterPro" id="IPR016181">
    <property type="entry name" value="Acyl_CoA_acyltransferase"/>
</dbReference>
<dbReference type="AlphaFoldDB" id="A0A0W0YLD4"/>
<name>A0A0W0YLD4_9GAMM</name>
<accession>A0A0W0YLD4</accession>
<keyword evidence="2" id="KW-0012">Acyltransferase</keyword>
<dbReference type="GO" id="GO:0016747">
    <property type="term" value="F:acyltransferase activity, transferring groups other than amino-acyl groups"/>
    <property type="evidence" value="ECO:0007669"/>
    <property type="project" value="InterPro"/>
</dbReference>
<feature type="domain" description="N-acetyltransferase" evidence="1">
    <location>
        <begin position="21"/>
        <end position="161"/>
    </location>
</feature>
<dbReference type="EMBL" id="LNYW01000065">
    <property type="protein sequence ID" value="KTD57740.1"/>
    <property type="molecule type" value="Genomic_DNA"/>
</dbReference>
<dbReference type="InterPro" id="IPR000182">
    <property type="entry name" value="GNAT_dom"/>
</dbReference>